<dbReference type="EMBL" id="CP113520">
    <property type="protein sequence ID" value="WAJ29344.1"/>
    <property type="molecule type" value="Genomic_DNA"/>
</dbReference>
<protein>
    <submittedName>
        <fullName evidence="1">Uncharacterized protein</fullName>
    </submittedName>
</protein>
<evidence type="ECO:0000313" key="2">
    <source>
        <dbReference type="Proteomes" id="UP001163223"/>
    </source>
</evidence>
<organism evidence="1 2">
    <name type="scientific">Antarcticirhabdus aurantiaca</name>
    <dbReference type="NCBI Taxonomy" id="2606717"/>
    <lineage>
        <taxon>Bacteria</taxon>
        <taxon>Pseudomonadati</taxon>
        <taxon>Pseudomonadota</taxon>
        <taxon>Alphaproteobacteria</taxon>
        <taxon>Hyphomicrobiales</taxon>
        <taxon>Aurantimonadaceae</taxon>
        <taxon>Antarcticirhabdus</taxon>
    </lineage>
</organism>
<gene>
    <name evidence="1" type="ORF">OXU80_03660</name>
</gene>
<dbReference type="Proteomes" id="UP001163223">
    <property type="component" value="Chromosome"/>
</dbReference>
<keyword evidence="2" id="KW-1185">Reference proteome</keyword>
<proteinExistence type="predicted"/>
<evidence type="ECO:0000313" key="1">
    <source>
        <dbReference type="EMBL" id="WAJ29344.1"/>
    </source>
</evidence>
<reference evidence="1" key="1">
    <citation type="submission" date="2022-11" db="EMBL/GenBank/DDBJ databases">
        <title>beta-Carotene-producing bacterium, Jeongeuplla avenae sp. nov., alleviates the salt stress of Arabidopsis seedlings.</title>
        <authorList>
            <person name="Jiang L."/>
            <person name="Lee J."/>
        </authorList>
    </citation>
    <scope>NUCLEOTIDE SEQUENCE</scope>
    <source>
        <strain evidence="1">DY_R2A_6</strain>
    </source>
</reference>
<accession>A0ACD4NRE7</accession>
<name>A0ACD4NRE7_9HYPH</name>
<sequence length="138" mass="15088">MAGFITHLGYLLYQPASSFAAPSYVHFRWVDEEKLGLAMMLYGAARFVALIVNGKMGLEASARVRALISLGSFLLMVAWAWGIQKSGTASTGLVAYQYFALFELMNIFQARADAHAYREKQKRQENQGGGTSSPGGVD</sequence>